<protein>
    <submittedName>
        <fullName evidence="1">Unannotated protein</fullName>
    </submittedName>
</protein>
<accession>A0A6J6BT72</accession>
<gene>
    <name evidence="1" type="ORF">UFOPK1493_00366</name>
</gene>
<dbReference type="AlphaFoldDB" id="A0A6J6BT72"/>
<dbReference type="EMBL" id="CAEZSR010000007">
    <property type="protein sequence ID" value="CAB4541904.1"/>
    <property type="molecule type" value="Genomic_DNA"/>
</dbReference>
<organism evidence="1">
    <name type="scientific">freshwater metagenome</name>
    <dbReference type="NCBI Taxonomy" id="449393"/>
    <lineage>
        <taxon>unclassified sequences</taxon>
        <taxon>metagenomes</taxon>
        <taxon>ecological metagenomes</taxon>
    </lineage>
</organism>
<reference evidence="1" key="1">
    <citation type="submission" date="2020-05" db="EMBL/GenBank/DDBJ databases">
        <authorList>
            <person name="Chiriac C."/>
            <person name="Salcher M."/>
            <person name="Ghai R."/>
            <person name="Kavagutti S V."/>
        </authorList>
    </citation>
    <scope>NUCLEOTIDE SEQUENCE</scope>
</reference>
<proteinExistence type="predicted"/>
<sequence length="227" mass="23971">MSVLAHVLEAAGIATVVLSSVREMAAKAAPPRALHCEFPLGRPLGVPGDPEFQHDVLARAFALLDEPSGPVLVDHPTVIEADDTPLACTLPPRFDPSLPPAVDEARGLRKAYDRALARRGVSSVGRVVDADGVPGALAVLHAIAEGATWKEAGLPGGNTTAVCHDIRTYYEEAALELVDGPAAGARAVEDWFFDRTEAGALVLRARAAIRDAGAPFPVWFYMTPGQR</sequence>
<name>A0A6J6BT72_9ZZZZ</name>
<evidence type="ECO:0000313" key="1">
    <source>
        <dbReference type="EMBL" id="CAB4541904.1"/>
    </source>
</evidence>